<dbReference type="InterPro" id="IPR010060">
    <property type="entry name" value="NRPS_synth"/>
</dbReference>
<dbReference type="Pfam" id="PF00550">
    <property type="entry name" value="PP-binding"/>
    <property type="match status" value="2"/>
</dbReference>
<dbReference type="FunFam" id="3.30.300.30:FF:000010">
    <property type="entry name" value="Enterobactin synthetase component F"/>
    <property type="match status" value="2"/>
</dbReference>
<dbReference type="PROSITE" id="PS00455">
    <property type="entry name" value="AMP_BINDING"/>
    <property type="match status" value="2"/>
</dbReference>
<reference evidence="9 10" key="1">
    <citation type="journal article" date="2011" name="EMBO J.">
        <title>Structural diversity of bacterial flagellar motors.</title>
        <authorList>
            <person name="Chen S."/>
            <person name="Beeby M."/>
            <person name="Murphy G.E."/>
            <person name="Leadbetter J.R."/>
            <person name="Hendrixson D.R."/>
            <person name="Briegel A."/>
            <person name="Li Z."/>
            <person name="Shi J."/>
            <person name="Tocheva E.I."/>
            <person name="Muller A."/>
            <person name="Dobro M.J."/>
            <person name="Jensen G.J."/>
        </authorList>
    </citation>
    <scope>NUCLEOTIDE SEQUENCE [LARGE SCALE GENOMIC DNA]</scope>
    <source>
        <strain evidence="9 10">DSM 6540</strain>
    </source>
</reference>
<keyword evidence="7" id="KW-0045">Antibiotic biosynthesis</keyword>
<dbReference type="InterPro" id="IPR023213">
    <property type="entry name" value="CAT-like_dom_sf"/>
</dbReference>
<accession>F7NDT9</accession>
<dbReference type="SUPFAM" id="SSF47336">
    <property type="entry name" value="ACP-like"/>
    <property type="match status" value="2"/>
</dbReference>
<dbReference type="GO" id="GO:0043041">
    <property type="term" value="P:amino acid activation for nonribosomal peptide biosynthetic process"/>
    <property type="evidence" value="ECO:0007669"/>
    <property type="project" value="TreeGrafter"/>
</dbReference>
<feature type="domain" description="Carrier" evidence="8">
    <location>
        <begin position="964"/>
        <end position="1038"/>
    </location>
</feature>
<dbReference type="SUPFAM" id="SSF52777">
    <property type="entry name" value="CoA-dependent acyltransferases"/>
    <property type="match status" value="6"/>
</dbReference>
<evidence type="ECO:0000256" key="6">
    <source>
        <dbReference type="ARBA" id="ARBA00022737"/>
    </source>
</evidence>
<dbReference type="PROSITE" id="PS50075">
    <property type="entry name" value="CARRIER"/>
    <property type="match status" value="2"/>
</dbReference>
<dbReference type="Gene3D" id="3.40.50.720">
    <property type="entry name" value="NAD(P)-binding Rossmann-like Domain"/>
    <property type="match status" value="1"/>
</dbReference>
<comment type="similarity">
    <text evidence="2">Belongs to the ATP-dependent AMP-binding enzyme family.</text>
</comment>
<dbReference type="InterPro" id="IPR036291">
    <property type="entry name" value="NAD(P)-bd_dom_sf"/>
</dbReference>
<dbReference type="FunFam" id="2.30.38.10:FF:000001">
    <property type="entry name" value="Non-ribosomal peptide synthetase PvdI"/>
    <property type="match status" value="2"/>
</dbReference>
<dbReference type="FunFam" id="1.10.1200.10:FF:000005">
    <property type="entry name" value="Nonribosomal peptide synthetase 1"/>
    <property type="match status" value="2"/>
</dbReference>
<dbReference type="PRINTS" id="PR00154">
    <property type="entry name" value="AMPBINDING"/>
</dbReference>
<name>F7NDT9_9FIRM</name>
<evidence type="ECO:0000313" key="9">
    <source>
        <dbReference type="EMBL" id="EGO65810.1"/>
    </source>
</evidence>
<dbReference type="Pfam" id="PF13193">
    <property type="entry name" value="AMP-binding_C"/>
    <property type="match status" value="2"/>
</dbReference>
<dbReference type="FunFam" id="3.30.559.10:FF:000012">
    <property type="entry name" value="Non-ribosomal peptide synthetase"/>
    <property type="match status" value="1"/>
</dbReference>
<dbReference type="CDD" id="cd05235">
    <property type="entry name" value="SDR_e1"/>
    <property type="match status" value="1"/>
</dbReference>
<dbReference type="NCBIfam" id="TIGR01720">
    <property type="entry name" value="NRPS-para261"/>
    <property type="match status" value="1"/>
</dbReference>
<dbReference type="Pfam" id="PF07993">
    <property type="entry name" value="NAD_binding_4"/>
    <property type="match status" value="1"/>
</dbReference>
<keyword evidence="5" id="KW-0436">Ligase</keyword>
<dbReference type="InterPro" id="IPR010071">
    <property type="entry name" value="AA_adenyl_dom"/>
</dbReference>
<dbReference type="Gene3D" id="3.30.559.30">
    <property type="entry name" value="Nonribosomal peptide synthetase, condensation domain"/>
    <property type="match status" value="3"/>
</dbReference>
<dbReference type="OrthoDB" id="9778383at2"/>
<evidence type="ECO:0000259" key="8">
    <source>
        <dbReference type="PROSITE" id="PS50075"/>
    </source>
</evidence>
<dbReference type="Pfam" id="PF00501">
    <property type="entry name" value="AMP-binding"/>
    <property type="match status" value="2"/>
</dbReference>
<dbReference type="InterPro" id="IPR009081">
    <property type="entry name" value="PP-bd_ACP"/>
</dbReference>
<keyword evidence="4" id="KW-0597">Phosphoprotein</keyword>
<evidence type="ECO:0000313" key="10">
    <source>
        <dbReference type="Proteomes" id="UP000003240"/>
    </source>
</evidence>
<evidence type="ECO:0000256" key="4">
    <source>
        <dbReference type="ARBA" id="ARBA00022553"/>
    </source>
</evidence>
<dbReference type="InterPro" id="IPR006162">
    <property type="entry name" value="Ppantetheine_attach_site"/>
</dbReference>
<dbReference type="SUPFAM" id="SSF51735">
    <property type="entry name" value="NAD(P)-binding Rossmann-fold domains"/>
    <property type="match status" value="1"/>
</dbReference>
<dbReference type="NCBIfam" id="NF003417">
    <property type="entry name" value="PRK04813.1"/>
    <property type="match status" value="2"/>
</dbReference>
<dbReference type="Gene3D" id="3.30.300.30">
    <property type="match status" value="2"/>
</dbReference>
<comment type="caution">
    <text evidence="9">The sequence shown here is derived from an EMBL/GenBank/DDBJ whole genome shotgun (WGS) entry which is preliminary data.</text>
</comment>
<dbReference type="InterPro" id="IPR001242">
    <property type="entry name" value="Condensation_dom"/>
</dbReference>
<dbReference type="eggNOG" id="COG1020">
    <property type="taxonomic scope" value="Bacteria"/>
</dbReference>
<dbReference type="GO" id="GO:0016874">
    <property type="term" value="F:ligase activity"/>
    <property type="evidence" value="ECO:0007669"/>
    <property type="project" value="UniProtKB-KW"/>
</dbReference>
<dbReference type="GO" id="GO:0044550">
    <property type="term" value="P:secondary metabolite biosynthetic process"/>
    <property type="evidence" value="ECO:0007669"/>
    <property type="project" value="UniProtKB-ARBA"/>
</dbReference>
<dbReference type="STRING" id="1009370.ALO_00980"/>
<dbReference type="FunFam" id="3.40.50.12780:FF:000012">
    <property type="entry name" value="Non-ribosomal peptide synthetase"/>
    <property type="match status" value="2"/>
</dbReference>
<dbReference type="EMBL" id="AFGF01000012">
    <property type="protein sequence ID" value="EGO65810.1"/>
    <property type="molecule type" value="Genomic_DNA"/>
</dbReference>
<dbReference type="GO" id="GO:0031177">
    <property type="term" value="F:phosphopantetheine binding"/>
    <property type="evidence" value="ECO:0007669"/>
    <property type="project" value="InterPro"/>
</dbReference>
<dbReference type="Gene3D" id="2.30.38.10">
    <property type="entry name" value="Luciferase, Domain 3"/>
    <property type="match status" value="2"/>
</dbReference>
<sequence length="2958" mass="331908">MGKEELTATEYALTAYQRDIWLEQCLYPGKPIYNLGGYMEIKGEMDVPALSRSIAAVIRHNDSFRSNIAKKNGEPCLKILPELAYEVPFHDFSQQENAYEYCLDWLNREFLTPMAFGENLFQFALVKCDAGTYFWLMKVHHIIIDGMGLSIMYRQVIENYNQLLAGASELDRITYSYTDFVAEHQRYLASAAFLNDKAFWQEKYRTIPEPLFSRNAESDDAAAGVTSDRISFAVKRSLYNQIIAFSEAQGCSVFHFLLAVLFLYFSRLCGKDEVVIGVPILNRSKAKYKQTLGLFANVMPLKLQPGKDLTFIQLMLYIRNELMECYRHQKLPFGEIYRTVFNGAVEKSNIYDLSLSYINRDFSENYHTASDYQIVSLSHRHERTALTIFVRDYNEERDVVFDFDYQTALFAKFVPIENVISHFSHLLAAVLANSGESFAEIEMMPEEERRKVLRAFNNTQAGYDRDKTIHALLEDQAEQRPERPAAVFEGRQLTYRALNARANQLARVLRHKGVKPDSIVGIMTERSLEMVIGVMAVLKAGGAYLPIDPNYPADRIQYMLQDSAAAILLTGRNLMQPPDYQGEVLDLEDGRLYQGEETNLDSVNTPEDLAYIIYTSGSTGNPKGVMIAHQGIANLKTFFQQTYQVGGQDRMLQFASSSFDASVWEMFTSLLAGATLYIVSRDTIHNYGEFTRFIAANGITIALLPPPYLTGIEPGDVPGLKRLITGGSAITKGLMEKWKDRRVYINAYGPTEATVIATTWKYSPEASGYGSVPIGVPISNTQIYILDGNNRLLPVGAAGELCIAGDGLARGYLNRPELTAEKFVPNPFSPGAKMYKTGDLARWLPDGNIEFLGRIDHQVKIRGFRIELGEIEARLLEHGAVKEAVVIARQDRAGEAYLAAYFTTSRAVETGELREALLKELPEYMVPSYFIQLDKMPLTGSDKIDRKALPEPDLSLAAAVEYMAPRDETEEILARIWQEVLKVERVGLKDHFFALGGDSIKAIQVLSRLNQYGLKLEMKDLFKHPAIGELSGYVKATSRKAVQAVVEGDIGLTPIQHWLFEQSFTDKHHFNQAVMLYRREGFDEAALRSVFVRLAEHHDALRIVAKEGRLFNRGTEAGLYTLETLDLREAENFREIMAAESGRLQRSMDLYNGPLVKAKLYQARDGDHLFLVIHHLVVDGISWRILLQDLFQGYTQALSQEAITFADKTDSFKEWSERLAAYADSRELLQEVPYWAGLEAIEVKPLIKDQSVAVRSYREHNTVQVKLTEEETATLLKRANAAYHTEINDLLLTALGLAVREWTGDARILINLEGHGREEIIRGVDVSRTVGWFTAQYPVILDMSGERELACRIKSVKESLRQIPNKGIGYGILKYLTSPGYKAALQFNLQPEISFNYLGQFDGGNDGFAIEELTAGDCVSPDMESPYAIDINGMVAQGRLTLNFTYSRDEYGAATIEAVAAGFRKHLIRVAEHCAARDYSEMTPSDFTFKHLTLDALANALSGIDARNVKDVYPLSPMQEGMLYHALLDNESAAYFEQTILSVEGSLDMRHIQESFNQLVARYDILRTVFVSEKVARPLQVVLRERRADIALEDAAGLTGAAQMSFIEKYKTQDKMRGFDLRKDMPIRLSVIRTAAKSYKLIWSFHHIIMDGWCLGIILKDFLDIYASLQEGRPADLGEVYPYSGYIKWLAGQDNEAAASYWRGYVSDYEVQASLPRNNGTPEIGKYEPEEFGFTLDAAARKGLEDIARNNNVTLSTLMQALWGVMLLRYNNAEDVVFGAVVSGRPHEIEGVEKMVGLFINTLPVRIKCDGQKSFARLLQEVQQAAVDSERYSYYPLAEIQATTALKSALIDHIVAFENYPATEIRDAKSGIAIGGIEAFEQTSYDFNLVIIPGKELHIKFSYNAQVYSRSFVARLEAHMKAMIASVIGNPAAAVKDLKLLTAAEEEALLYRFNDTAAAYPKNRTIAALFAEQARKTPDNIAVAYEDQQLTYRALNEKAACVARVLRNKGVKANSIVGVMAERSPELIIGLVGILQSGGAYLPIDPAYPAERISYMLEDSGAGILLTQKHLLDKAVFPGETMDLEDPELYWGDAAGFATENTSQDLAYVIYTSGSTGNPKGVEVQHASLANLVYWHRREYDITPADRATLIAGQAFDASVWEIWPYLTAGAGLYIPDNATRSSLSGLIQWFKDNAITVSFLPTPLAEALLAEAWPGGIALRAMLTGGDKLHRRPAPDLPFALFNHYGPTENTVVATWARVFPDAPKDMLPPIGRPIDNTKVYILDRNNNLQPVGAAGELCLSGDSLARGYLNRPELTAEKFVPNPFIPGARMYRTGDLARWLPHGNIEFLGRIDHQVKIRGFRIELGEIENRILQHAAVKEAVVIAREDQRGDKYLAAYMVANPAPETDELREYLLKELPEYMVPPYFVQLDNMPLTPNGKIDRKALPEPAGRGIAGESYTAPRNDTDRRIQAVWQEILGIETIGIEDNFFMLGGNSIKAIQVVAKLALDFEIGINDIFQNQTIRTLADAVKYSKDRLKETIGALNEAAAARADSIGFDGELRNRLKEYRMKNRRYRDIDLGEREEYRNILLAGSTGYLGVHILRQLLANTDYTIYVPVRAKNDAEAEDRLWSKLKFYFNFSRADNGSLANRIRVFSGDISKESLGLSPDEYMNLAAKIDCIINSAANVKHYGHYAEFYAINVQGSQRLIEFANTGRKKAYNFISTTSVGSGYVDGEARLLFTEYDCNVGQHSDNYYVETKLAAETALAKARGEGLTANVFRVGNLVFDSASGVFQENIEDNAFYTLLKSLLNIGYFPEMHQKTMNFSFIDFVAKAIVLLFDKKNLQNETYHLFNSKQVSMVTLAELISRAGVAVNVMPVNDFIKYLYAKYEDETVKSYITRVLVHSNMFFEGASKTSFIVQNQKTESILQALNFTWPGLDREKTELMMAHCKKVGFI</sequence>
<dbReference type="Gene3D" id="1.10.1200.10">
    <property type="entry name" value="ACP-like"/>
    <property type="match status" value="2"/>
</dbReference>
<protein>
    <submittedName>
        <fullName evidence="9">Bacitracin synthetase 1</fullName>
    </submittedName>
</protein>
<dbReference type="SMART" id="SM00823">
    <property type="entry name" value="PKS_PP"/>
    <property type="match status" value="2"/>
</dbReference>
<dbReference type="SUPFAM" id="SSF56801">
    <property type="entry name" value="Acetyl-CoA synthetase-like"/>
    <property type="match status" value="2"/>
</dbReference>
<proteinExistence type="inferred from homology"/>
<dbReference type="InterPro" id="IPR020845">
    <property type="entry name" value="AMP-binding_CS"/>
</dbReference>
<evidence type="ECO:0000256" key="3">
    <source>
        <dbReference type="ARBA" id="ARBA00022450"/>
    </source>
</evidence>
<dbReference type="Proteomes" id="UP000003240">
    <property type="component" value="Unassembled WGS sequence"/>
</dbReference>
<gene>
    <name evidence="9" type="ORF">ALO_00980</name>
</gene>
<keyword evidence="6" id="KW-0677">Repeat</keyword>
<evidence type="ECO:0000256" key="1">
    <source>
        <dbReference type="ARBA" id="ARBA00001957"/>
    </source>
</evidence>
<dbReference type="GO" id="GO:0005737">
    <property type="term" value="C:cytoplasm"/>
    <property type="evidence" value="ECO:0007669"/>
    <property type="project" value="TreeGrafter"/>
</dbReference>
<dbReference type="PROSITE" id="PS00012">
    <property type="entry name" value="PHOSPHOPANTETHEINE"/>
    <property type="match status" value="2"/>
</dbReference>
<dbReference type="InterPro" id="IPR020459">
    <property type="entry name" value="AMP-binding"/>
</dbReference>
<keyword evidence="3" id="KW-0596">Phosphopantetheine</keyword>
<evidence type="ECO:0000256" key="2">
    <source>
        <dbReference type="ARBA" id="ARBA00006432"/>
    </source>
</evidence>
<dbReference type="Gene3D" id="3.30.559.10">
    <property type="entry name" value="Chloramphenicol acetyltransferase-like domain"/>
    <property type="match status" value="3"/>
</dbReference>
<dbReference type="GO" id="GO:0017000">
    <property type="term" value="P:antibiotic biosynthetic process"/>
    <property type="evidence" value="ECO:0007669"/>
    <property type="project" value="UniProtKB-KW"/>
</dbReference>
<evidence type="ECO:0000256" key="5">
    <source>
        <dbReference type="ARBA" id="ARBA00022598"/>
    </source>
</evidence>
<organism evidence="9 10">
    <name type="scientific">Acetonema longum DSM 6540</name>
    <dbReference type="NCBI Taxonomy" id="1009370"/>
    <lineage>
        <taxon>Bacteria</taxon>
        <taxon>Bacillati</taxon>
        <taxon>Bacillota</taxon>
        <taxon>Negativicutes</taxon>
        <taxon>Acetonemataceae</taxon>
        <taxon>Acetonema</taxon>
    </lineage>
</organism>
<comment type="cofactor">
    <cofactor evidence="1">
        <name>pantetheine 4'-phosphate</name>
        <dbReference type="ChEBI" id="CHEBI:47942"/>
    </cofactor>
</comment>
<dbReference type="PANTHER" id="PTHR45527">
    <property type="entry name" value="NONRIBOSOMAL PEPTIDE SYNTHETASE"/>
    <property type="match status" value="1"/>
</dbReference>
<dbReference type="Gene3D" id="3.40.50.980">
    <property type="match status" value="4"/>
</dbReference>
<keyword evidence="10" id="KW-1185">Reference proteome</keyword>
<dbReference type="PANTHER" id="PTHR45527:SF1">
    <property type="entry name" value="FATTY ACID SYNTHASE"/>
    <property type="match status" value="1"/>
</dbReference>
<feature type="domain" description="Carrier" evidence="8">
    <location>
        <begin position="2462"/>
        <end position="2538"/>
    </location>
</feature>
<dbReference type="InterPro" id="IPR013120">
    <property type="entry name" value="FAR_NAD-bd"/>
</dbReference>
<dbReference type="RefSeq" id="WP_004091880.1">
    <property type="nucleotide sequence ID" value="NZ_AFGF01000012.1"/>
</dbReference>
<dbReference type="Pfam" id="PF00668">
    <property type="entry name" value="Condensation"/>
    <property type="match status" value="3"/>
</dbReference>
<dbReference type="InterPro" id="IPR010080">
    <property type="entry name" value="Thioester_reductase-like_dom"/>
</dbReference>
<dbReference type="InterPro" id="IPR045851">
    <property type="entry name" value="AMP-bd_C_sf"/>
</dbReference>
<dbReference type="InterPro" id="IPR025110">
    <property type="entry name" value="AMP-bd_C"/>
</dbReference>
<dbReference type="CDD" id="cd19543">
    <property type="entry name" value="DCL_NRPS"/>
    <property type="match status" value="1"/>
</dbReference>
<dbReference type="FunFam" id="3.40.50.980:FF:000001">
    <property type="entry name" value="Non-ribosomal peptide synthetase"/>
    <property type="match status" value="2"/>
</dbReference>
<dbReference type="NCBIfam" id="TIGR01733">
    <property type="entry name" value="AA-adenyl-dom"/>
    <property type="match status" value="2"/>
</dbReference>
<dbReference type="InterPro" id="IPR020806">
    <property type="entry name" value="PKS_PP-bd"/>
</dbReference>
<dbReference type="InterPro" id="IPR000873">
    <property type="entry name" value="AMP-dep_synth/lig_dom"/>
</dbReference>
<dbReference type="CDD" id="cd19534">
    <property type="entry name" value="E_NRPS"/>
    <property type="match status" value="1"/>
</dbReference>
<dbReference type="InterPro" id="IPR036736">
    <property type="entry name" value="ACP-like_sf"/>
</dbReference>
<evidence type="ECO:0000256" key="7">
    <source>
        <dbReference type="ARBA" id="ARBA00023194"/>
    </source>
</evidence>
<dbReference type="GO" id="GO:0008610">
    <property type="term" value="P:lipid biosynthetic process"/>
    <property type="evidence" value="ECO:0007669"/>
    <property type="project" value="UniProtKB-ARBA"/>
</dbReference>